<dbReference type="InterPro" id="IPR027624">
    <property type="entry name" value="TOMM_cyclo_SagD"/>
</dbReference>
<dbReference type="InterPro" id="IPR003776">
    <property type="entry name" value="YcaO-like_dom"/>
</dbReference>
<proteinExistence type="predicted"/>
<dbReference type="NCBIfam" id="TIGR03604">
    <property type="entry name" value="TOMM_cyclo_SagD"/>
    <property type="match status" value="1"/>
</dbReference>
<dbReference type="OrthoDB" id="2379922at2"/>
<dbReference type="Pfam" id="PF02624">
    <property type="entry name" value="YcaO"/>
    <property type="match status" value="1"/>
</dbReference>
<evidence type="ECO:0000259" key="1">
    <source>
        <dbReference type="PROSITE" id="PS51664"/>
    </source>
</evidence>
<dbReference type="Gene3D" id="3.30.1330.230">
    <property type="match status" value="1"/>
</dbReference>
<evidence type="ECO:0000313" key="3">
    <source>
        <dbReference type="Proteomes" id="UP000219546"/>
    </source>
</evidence>
<dbReference type="InterPro" id="IPR022291">
    <property type="entry name" value="Bacteriocin_synth_cyclodeHase"/>
</dbReference>
<dbReference type="Proteomes" id="UP000219546">
    <property type="component" value="Unassembled WGS sequence"/>
</dbReference>
<dbReference type="PANTHER" id="PTHR37809">
    <property type="entry name" value="RIBOSOMAL PROTEIN S12 METHYLTHIOTRANSFERASE ACCESSORY FACTOR YCAO"/>
    <property type="match status" value="1"/>
</dbReference>
<keyword evidence="3" id="KW-1185">Reference proteome</keyword>
<dbReference type="Gene3D" id="3.30.40.250">
    <property type="match status" value="1"/>
</dbReference>
<dbReference type="RefSeq" id="WP_097160670.1">
    <property type="nucleotide sequence ID" value="NZ_JBEPMQ010000018.1"/>
</dbReference>
<evidence type="ECO:0000313" key="2">
    <source>
        <dbReference type="EMBL" id="SNX75608.1"/>
    </source>
</evidence>
<dbReference type="NCBIfam" id="TIGR03882">
    <property type="entry name" value="cyclo_dehyd_2"/>
    <property type="match status" value="1"/>
</dbReference>
<dbReference type="PROSITE" id="PS51664">
    <property type="entry name" value="YCAO"/>
    <property type="match status" value="1"/>
</dbReference>
<keyword evidence="2" id="KW-0687">Ribonucleoprotein</keyword>
<dbReference type="GO" id="GO:0005840">
    <property type="term" value="C:ribosome"/>
    <property type="evidence" value="ECO:0007669"/>
    <property type="project" value="UniProtKB-KW"/>
</dbReference>
<name>A0A285D8K1_9BACI</name>
<dbReference type="PANTHER" id="PTHR37809:SF1">
    <property type="entry name" value="RIBOSOMAL PROTEIN S12 METHYLTHIOTRANSFERASE ACCESSORY FACTOR YCAO"/>
    <property type="match status" value="1"/>
</dbReference>
<protein>
    <submittedName>
        <fullName evidence="2">Ribosomal protein S12 methylthiotransferase accessory factor</fullName>
    </submittedName>
</protein>
<sequence>MAAHILIDGHGLLADFVYNQLSGSYQVKRQGILEEVPKETELALVLNDAWYPSVHQKAEEKYREIGIPWLRGLVSFGEGIIGPLIRPDTPGCSRCADLRRIMAGPDRQEMWELYTSIGGEEGRLRDAWASRTGISQMATLICNDVQRVLQGEPSYVEERVFITNLRSLTIASHLFLPDPLCPLCSSLQDDTAELALIKLESSPKINESSYRSRSLEELKTVLVTDYLDYRTGIMNGKMQDFKLPFADVLVNMPLLGGDEGVAGRSDSYEISELTAILEGLERYCGIEPRGKRAVVHDSYHNLDDQALNPASVGLHEKEHYAQPHFPFKPYHPDEPMNWVWGYSFMQERPILVPELLAYYSLGCGEGFVYETSNGCALGGSLEEAIFHAIMEVVERDSFLLTWYAKLPLPRLDLRSANDKELQLMVDRVLEVTGYDLHFYNSTMEHGIPSVWAVAKNRKSKGLNLICAAGANPDPVRAVKSSIYELAGMMFRDDQKLEENRQKYKGMMKDSFAVRTMEDHGMLYGLKEAEGRLNFLLDEDRPLRTFAEEFKPVPKHTDLKDDLQEILEKFRKLNLEVIVVDQSTPVTKRNGLFCVKVLIPGMLPMTFGHHFTRVKGLKRVLTVPVQLGFKSEPLAYEQLNLYPHPFP</sequence>
<dbReference type="AlphaFoldDB" id="A0A285D8K1"/>
<gene>
    <name evidence="2" type="ORF">SAMN05877753_11418</name>
</gene>
<organism evidence="2 3">
    <name type="scientific">Bacillus oleivorans</name>
    <dbReference type="NCBI Taxonomy" id="1448271"/>
    <lineage>
        <taxon>Bacteria</taxon>
        <taxon>Bacillati</taxon>
        <taxon>Bacillota</taxon>
        <taxon>Bacilli</taxon>
        <taxon>Bacillales</taxon>
        <taxon>Bacillaceae</taxon>
        <taxon>Bacillus</taxon>
    </lineage>
</organism>
<dbReference type="Gene3D" id="3.30.160.660">
    <property type="match status" value="1"/>
</dbReference>
<dbReference type="Gene3D" id="3.40.50.720">
    <property type="entry name" value="NAD(P)-binding Rossmann-like Domain"/>
    <property type="match status" value="1"/>
</dbReference>
<keyword evidence="2" id="KW-0689">Ribosomal protein</keyword>
<dbReference type="EMBL" id="OAOP01000014">
    <property type="protein sequence ID" value="SNX75608.1"/>
    <property type="molecule type" value="Genomic_DNA"/>
</dbReference>
<keyword evidence="2" id="KW-0808">Transferase</keyword>
<accession>A0A285D8K1</accession>
<dbReference type="GO" id="GO:0016740">
    <property type="term" value="F:transferase activity"/>
    <property type="evidence" value="ECO:0007669"/>
    <property type="project" value="UniProtKB-KW"/>
</dbReference>
<feature type="domain" description="YcaO" evidence="1">
    <location>
        <begin position="263"/>
        <end position="646"/>
    </location>
</feature>
<reference evidence="2 3" key="1">
    <citation type="submission" date="2017-08" db="EMBL/GenBank/DDBJ databases">
        <authorList>
            <person name="de Groot N.N."/>
        </authorList>
    </citation>
    <scope>NUCLEOTIDE SEQUENCE [LARGE SCALE GENOMIC DNA]</scope>
    <source>
        <strain evidence="2 3">JC228</strain>
    </source>
</reference>